<name>X0TL36_9ZZZZ</name>
<reference evidence="8" key="1">
    <citation type="journal article" date="2014" name="Front. Microbiol.">
        <title>High frequency of phylogenetically diverse reductive dehalogenase-homologous genes in deep subseafloor sedimentary metagenomes.</title>
        <authorList>
            <person name="Kawai M."/>
            <person name="Futagami T."/>
            <person name="Toyoda A."/>
            <person name="Takaki Y."/>
            <person name="Nishi S."/>
            <person name="Hori S."/>
            <person name="Arai W."/>
            <person name="Tsubouchi T."/>
            <person name="Morono Y."/>
            <person name="Uchiyama I."/>
            <person name="Ito T."/>
            <person name="Fujiyama A."/>
            <person name="Inagaki F."/>
            <person name="Takami H."/>
        </authorList>
    </citation>
    <scope>NUCLEOTIDE SEQUENCE</scope>
    <source>
        <strain evidence="8">Expedition CK06-06</strain>
    </source>
</reference>
<keyword evidence="5 6" id="KW-0472">Membrane</keyword>
<dbReference type="PANTHER" id="PTHR30489">
    <property type="entry name" value="LIPOPROTEIN-RELEASING SYSTEM TRANSMEMBRANE PROTEIN LOLE"/>
    <property type="match status" value="1"/>
</dbReference>
<dbReference type="AlphaFoldDB" id="X0TL36"/>
<keyword evidence="2" id="KW-1003">Cell membrane</keyword>
<evidence type="ECO:0000256" key="2">
    <source>
        <dbReference type="ARBA" id="ARBA00022475"/>
    </source>
</evidence>
<feature type="transmembrane region" description="Helical" evidence="6">
    <location>
        <begin position="229"/>
        <end position="251"/>
    </location>
</feature>
<gene>
    <name evidence="8" type="ORF">S01H1_20665</name>
</gene>
<dbReference type="GO" id="GO:0098797">
    <property type="term" value="C:plasma membrane protein complex"/>
    <property type="evidence" value="ECO:0007669"/>
    <property type="project" value="TreeGrafter"/>
</dbReference>
<organism evidence="8">
    <name type="scientific">marine sediment metagenome</name>
    <dbReference type="NCBI Taxonomy" id="412755"/>
    <lineage>
        <taxon>unclassified sequences</taxon>
        <taxon>metagenomes</taxon>
        <taxon>ecological metagenomes</taxon>
    </lineage>
</organism>
<feature type="transmembrane region" description="Helical" evidence="6">
    <location>
        <begin position="152"/>
        <end position="173"/>
    </location>
</feature>
<evidence type="ECO:0000313" key="8">
    <source>
        <dbReference type="EMBL" id="GAF88857.1"/>
    </source>
</evidence>
<comment type="subcellular location">
    <subcellularLocation>
        <location evidence="1">Cell membrane</location>
        <topology evidence="1">Multi-pass membrane protein</topology>
    </subcellularLocation>
</comment>
<dbReference type="PANTHER" id="PTHR30489:SF0">
    <property type="entry name" value="LIPOPROTEIN-RELEASING SYSTEM TRANSMEMBRANE PROTEIN LOLE"/>
    <property type="match status" value="1"/>
</dbReference>
<evidence type="ECO:0000256" key="3">
    <source>
        <dbReference type="ARBA" id="ARBA00022692"/>
    </source>
</evidence>
<feature type="non-terminal residue" evidence="8">
    <location>
        <position position="1"/>
    </location>
</feature>
<keyword evidence="3 6" id="KW-0812">Transmembrane</keyword>
<keyword evidence="4 6" id="KW-1133">Transmembrane helix</keyword>
<accession>X0TL36</accession>
<dbReference type="Pfam" id="PF02687">
    <property type="entry name" value="FtsX"/>
    <property type="match status" value="1"/>
</dbReference>
<feature type="domain" description="ABC3 transporter permease C-terminal" evidence="7">
    <location>
        <begin position="58"/>
        <end position="178"/>
    </location>
</feature>
<dbReference type="EMBL" id="BARS01011343">
    <property type="protein sequence ID" value="GAF88857.1"/>
    <property type="molecule type" value="Genomic_DNA"/>
</dbReference>
<dbReference type="InterPro" id="IPR051447">
    <property type="entry name" value="Lipoprotein-release_system"/>
</dbReference>
<comment type="caution">
    <text evidence="8">The sequence shown here is derived from an EMBL/GenBank/DDBJ whole genome shotgun (WGS) entry which is preliminary data.</text>
</comment>
<feature type="transmembrane region" description="Helical" evidence="6">
    <location>
        <begin position="106"/>
        <end position="132"/>
    </location>
</feature>
<evidence type="ECO:0000256" key="6">
    <source>
        <dbReference type="SAM" id="Phobius"/>
    </source>
</evidence>
<evidence type="ECO:0000256" key="5">
    <source>
        <dbReference type="ARBA" id="ARBA00023136"/>
    </source>
</evidence>
<feature type="non-terminal residue" evidence="8">
    <location>
        <position position="272"/>
    </location>
</feature>
<dbReference type="InterPro" id="IPR003838">
    <property type="entry name" value="ABC3_permease_C"/>
</dbReference>
<evidence type="ECO:0000259" key="7">
    <source>
        <dbReference type="Pfam" id="PF02687"/>
    </source>
</evidence>
<feature type="transmembrane region" description="Helical" evidence="6">
    <location>
        <begin position="200"/>
        <end position="223"/>
    </location>
</feature>
<evidence type="ECO:0000256" key="4">
    <source>
        <dbReference type="ARBA" id="ARBA00022989"/>
    </source>
</evidence>
<sequence>FGDLTAIRFEGSRRGQVEARLVEKLDPAQFGLVFRDAKREGLRASTQSVDFSQLFLGLSFFVILASLLLTGLLFVFHLETRSQESGILLALGFGPKAVRRMALAEGALLGCAGSVLGGLAGIGVNLMILQALRTVWRGVVGTTTLQMHLRPLTILMGICIGALLAIGVIWLVIRKQTEKPINDLLRGIPQTASILHRMPWISAVVVSLCLAAVVVLLVLYPAGENREVLAIYFVAGTAVLAGGVALADLLIHLSGRILNSQELSLYQIGIRN</sequence>
<proteinExistence type="predicted"/>
<dbReference type="GO" id="GO:0044874">
    <property type="term" value="P:lipoprotein localization to outer membrane"/>
    <property type="evidence" value="ECO:0007669"/>
    <property type="project" value="TreeGrafter"/>
</dbReference>
<feature type="transmembrane region" description="Helical" evidence="6">
    <location>
        <begin position="54"/>
        <end position="76"/>
    </location>
</feature>
<evidence type="ECO:0000256" key="1">
    <source>
        <dbReference type="ARBA" id="ARBA00004651"/>
    </source>
</evidence>
<protein>
    <recommendedName>
        <fullName evidence="7">ABC3 transporter permease C-terminal domain-containing protein</fullName>
    </recommendedName>
</protein>